<name>A0A848J092_9BACT</name>
<keyword evidence="1 4" id="KW-0663">Pyridoxal phosphate</keyword>
<dbReference type="EMBL" id="JABBNU010000006">
    <property type="protein sequence ID" value="NMM48798.1"/>
    <property type="molecule type" value="Genomic_DNA"/>
</dbReference>
<dbReference type="AlphaFoldDB" id="A0A848J092"/>
<reference evidence="6 7" key="1">
    <citation type="submission" date="2020-04" db="EMBL/GenBank/DDBJ databases">
        <title>Flammeovirgaceae bacterium KN852 isolated from deep sea.</title>
        <authorList>
            <person name="Zhang D.-C."/>
        </authorList>
    </citation>
    <scope>NUCLEOTIDE SEQUENCE [LARGE SCALE GENOMIC DNA]</scope>
    <source>
        <strain evidence="6 7">KN852</strain>
    </source>
</reference>
<dbReference type="GO" id="GO:0000271">
    <property type="term" value="P:polysaccharide biosynthetic process"/>
    <property type="evidence" value="ECO:0007669"/>
    <property type="project" value="TreeGrafter"/>
</dbReference>
<comment type="caution">
    <text evidence="6">The sequence shown here is derived from an EMBL/GenBank/DDBJ whole genome shotgun (WGS) entry which is preliminary data.</text>
</comment>
<dbReference type="InterPro" id="IPR015421">
    <property type="entry name" value="PyrdxlP-dep_Trfase_major"/>
</dbReference>
<proteinExistence type="inferred from homology"/>
<protein>
    <submittedName>
        <fullName evidence="6">DegT/DnrJ/EryC1/StrS family aminotransferase</fullName>
    </submittedName>
</protein>
<evidence type="ECO:0000256" key="2">
    <source>
        <dbReference type="ARBA" id="ARBA00037999"/>
    </source>
</evidence>
<dbReference type="Proteomes" id="UP000559010">
    <property type="component" value="Unassembled WGS sequence"/>
</dbReference>
<dbReference type="PANTHER" id="PTHR30244">
    <property type="entry name" value="TRANSAMINASE"/>
    <property type="match status" value="1"/>
</dbReference>
<evidence type="ECO:0000256" key="3">
    <source>
        <dbReference type="PIRSR" id="PIRSR000390-1"/>
    </source>
</evidence>
<evidence type="ECO:0000313" key="7">
    <source>
        <dbReference type="Proteomes" id="UP000559010"/>
    </source>
</evidence>
<dbReference type="PIRSF" id="PIRSF000390">
    <property type="entry name" value="PLP_StrS"/>
    <property type="match status" value="1"/>
</dbReference>
<keyword evidence="6" id="KW-0808">Transferase</keyword>
<organism evidence="6 7">
    <name type="scientific">Marinigracilibium pacificum</name>
    <dbReference type="NCBI Taxonomy" id="2729599"/>
    <lineage>
        <taxon>Bacteria</taxon>
        <taxon>Pseudomonadati</taxon>
        <taxon>Bacteroidota</taxon>
        <taxon>Cytophagia</taxon>
        <taxon>Cytophagales</taxon>
        <taxon>Flammeovirgaceae</taxon>
        <taxon>Marinigracilibium</taxon>
    </lineage>
</organism>
<dbReference type="Gene3D" id="3.90.1150.10">
    <property type="entry name" value="Aspartate Aminotransferase, domain 1"/>
    <property type="match status" value="1"/>
</dbReference>
<evidence type="ECO:0000313" key="6">
    <source>
        <dbReference type="EMBL" id="NMM48798.1"/>
    </source>
</evidence>
<sequence length="377" mass="43070">MSMKVGMVDLKKQHSLMRDEIFQALDKVMDESMFVQGRFVREFESLLSGYLKTDYCLGCNSGTDALFIALKALKLKPGDQVIIPANGYAAAAEAVIRCGGRPVFSPFNTETFALEAENIEHLITEKTVGVIAVHLYGQVSPLDDFRRLKDDYGLWVLEDFAQAVGSRWWSDEKGEYIMAGAFGDISATSFYPTKNLGALGDSGACVTNNYKYFQWMKIFADHGQSEKDYHAISGINSRMDTFQAAVLKAKLNFLDEFIEARRRNAVKYRELIKSNGMFELPYEHPQSFHTYHQFVLRFNTNQRDEFREYLKKNGVATQIHYPILLVDQPAFRKYVNQNESFDEYSCLVDRIVSIPVHAELTEKQTNYVVEVINSFCK</sequence>
<dbReference type="Gene3D" id="3.40.640.10">
    <property type="entry name" value="Type I PLP-dependent aspartate aminotransferase-like (Major domain)"/>
    <property type="match status" value="1"/>
</dbReference>
<dbReference type="SUPFAM" id="SSF53383">
    <property type="entry name" value="PLP-dependent transferases"/>
    <property type="match status" value="1"/>
</dbReference>
<evidence type="ECO:0000256" key="4">
    <source>
        <dbReference type="PIRSR" id="PIRSR000390-2"/>
    </source>
</evidence>
<dbReference type="CDD" id="cd00616">
    <property type="entry name" value="AHBA_syn"/>
    <property type="match status" value="1"/>
</dbReference>
<feature type="modified residue" description="N6-(pyridoxal phosphate)lysine" evidence="4">
    <location>
        <position position="194"/>
    </location>
</feature>
<dbReference type="PANTHER" id="PTHR30244:SF36">
    <property type="entry name" value="3-OXO-GLUCOSE-6-PHOSPHATE:GLUTAMATE AMINOTRANSFERASE"/>
    <property type="match status" value="1"/>
</dbReference>
<dbReference type="InterPro" id="IPR015424">
    <property type="entry name" value="PyrdxlP-dep_Trfase"/>
</dbReference>
<dbReference type="GO" id="GO:0008483">
    <property type="term" value="F:transaminase activity"/>
    <property type="evidence" value="ECO:0007669"/>
    <property type="project" value="UniProtKB-KW"/>
</dbReference>
<accession>A0A848J092</accession>
<dbReference type="Pfam" id="PF01041">
    <property type="entry name" value="DegT_DnrJ_EryC1"/>
    <property type="match status" value="1"/>
</dbReference>
<comment type="similarity">
    <text evidence="2 5">Belongs to the DegT/DnrJ/EryC1 family.</text>
</comment>
<evidence type="ECO:0000256" key="1">
    <source>
        <dbReference type="ARBA" id="ARBA00022898"/>
    </source>
</evidence>
<dbReference type="GO" id="GO:0030170">
    <property type="term" value="F:pyridoxal phosphate binding"/>
    <property type="evidence" value="ECO:0007669"/>
    <property type="project" value="TreeGrafter"/>
</dbReference>
<keyword evidence="7" id="KW-1185">Reference proteome</keyword>
<gene>
    <name evidence="6" type="ORF">HH304_10340</name>
</gene>
<dbReference type="RefSeq" id="WP_169681104.1">
    <property type="nucleotide sequence ID" value="NZ_JABBNU010000006.1"/>
</dbReference>
<keyword evidence="6" id="KW-0032">Aminotransferase</keyword>
<feature type="active site" description="Proton acceptor" evidence="3">
    <location>
        <position position="194"/>
    </location>
</feature>
<dbReference type="InterPro" id="IPR000653">
    <property type="entry name" value="DegT/StrS_aminotransferase"/>
</dbReference>
<dbReference type="InterPro" id="IPR015422">
    <property type="entry name" value="PyrdxlP-dep_Trfase_small"/>
</dbReference>
<evidence type="ECO:0000256" key="5">
    <source>
        <dbReference type="RuleBase" id="RU004508"/>
    </source>
</evidence>